<dbReference type="GO" id="GO:0033567">
    <property type="term" value="P:DNA replication, Okazaki fragment processing"/>
    <property type="evidence" value="ECO:0007669"/>
    <property type="project" value="InterPro"/>
</dbReference>
<dbReference type="SUPFAM" id="SSF47807">
    <property type="entry name" value="5' to 3' exonuclease, C-terminal subdomain"/>
    <property type="match status" value="1"/>
</dbReference>
<dbReference type="InterPro" id="IPR002421">
    <property type="entry name" value="5-3_exonuclease"/>
</dbReference>
<dbReference type="Gene3D" id="3.40.50.1010">
    <property type="entry name" value="5'-nuclease"/>
    <property type="match status" value="1"/>
</dbReference>
<feature type="non-terminal residue" evidence="5">
    <location>
        <position position="1"/>
    </location>
</feature>
<protein>
    <recommendedName>
        <fullName evidence="4">5'-3' exonuclease domain-containing protein</fullName>
    </recommendedName>
</protein>
<dbReference type="Gene3D" id="1.10.150.20">
    <property type="entry name" value="5' to 3' exonuclease, C-terminal subdomain"/>
    <property type="match status" value="1"/>
</dbReference>
<evidence type="ECO:0000313" key="5">
    <source>
        <dbReference type="EMBL" id="SVA87934.1"/>
    </source>
</evidence>
<dbReference type="GO" id="GO:0003677">
    <property type="term" value="F:DNA binding"/>
    <property type="evidence" value="ECO:0007669"/>
    <property type="project" value="UniProtKB-KW"/>
</dbReference>
<dbReference type="EMBL" id="UINC01021100">
    <property type="protein sequence ID" value="SVA87934.1"/>
    <property type="molecule type" value="Genomic_DNA"/>
</dbReference>
<evidence type="ECO:0000256" key="1">
    <source>
        <dbReference type="ARBA" id="ARBA00022722"/>
    </source>
</evidence>
<dbReference type="CDD" id="cd09898">
    <property type="entry name" value="H3TH_53EXO"/>
    <property type="match status" value="1"/>
</dbReference>
<keyword evidence="1" id="KW-0540">Nuclease</keyword>
<dbReference type="Pfam" id="PF01367">
    <property type="entry name" value="5_3_exonuc"/>
    <property type="match status" value="1"/>
</dbReference>
<name>A0A381ZFN3_9ZZZZ</name>
<dbReference type="InterPro" id="IPR008918">
    <property type="entry name" value="HhH2"/>
</dbReference>
<evidence type="ECO:0000256" key="3">
    <source>
        <dbReference type="ARBA" id="ARBA00023125"/>
    </source>
</evidence>
<accession>A0A381ZFN3</accession>
<dbReference type="InterPro" id="IPR020046">
    <property type="entry name" value="5-3_exonucl_a-hlix_arch_N"/>
</dbReference>
<gene>
    <name evidence="5" type="ORF">METZ01_LOCUS140788</name>
</gene>
<dbReference type="InterPro" id="IPR036279">
    <property type="entry name" value="5-3_exonuclease_C_sf"/>
</dbReference>
<evidence type="ECO:0000259" key="4">
    <source>
        <dbReference type="SMART" id="SM00475"/>
    </source>
</evidence>
<dbReference type="Pfam" id="PF02739">
    <property type="entry name" value="5_3_exonuc_N"/>
    <property type="match status" value="1"/>
</dbReference>
<keyword evidence="2" id="KW-0378">Hydrolase</keyword>
<dbReference type="GO" id="GO:0017108">
    <property type="term" value="F:5'-flap endonuclease activity"/>
    <property type="evidence" value="ECO:0007669"/>
    <property type="project" value="InterPro"/>
</dbReference>
<dbReference type="InterPro" id="IPR038969">
    <property type="entry name" value="FEN"/>
</dbReference>
<dbReference type="PANTHER" id="PTHR42646">
    <property type="entry name" value="FLAP ENDONUCLEASE XNI"/>
    <property type="match status" value="1"/>
</dbReference>
<sequence length="171" mass="18178">GQIVSRFLAQGVGTVSVPGFEADDLIASIAQKVAEAGGRATVLSTDKSFCQLISNSVSVYDHFAAQDRDTEYVRQRFGVEPERLAELFALAGDSSLDIPGARGIGLRTAAKLLDDYGDLESILAAGGEISGSRGRKIQDAKEAVMLAQRLVTLRSDINVGANLSQFRFSAK</sequence>
<dbReference type="SMART" id="SM00475">
    <property type="entry name" value="53EXOc"/>
    <property type="match status" value="1"/>
</dbReference>
<dbReference type="PANTHER" id="PTHR42646:SF2">
    <property type="entry name" value="5'-3' EXONUCLEASE FAMILY PROTEIN"/>
    <property type="match status" value="1"/>
</dbReference>
<keyword evidence="3" id="KW-0238">DNA-binding</keyword>
<dbReference type="InterPro" id="IPR029060">
    <property type="entry name" value="PIN-like_dom_sf"/>
</dbReference>
<dbReference type="AlphaFoldDB" id="A0A381ZFN3"/>
<dbReference type="SMART" id="SM00279">
    <property type="entry name" value="HhH2"/>
    <property type="match status" value="1"/>
</dbReference>
<reference evidence="5" key="1">
    <citation type="submission" date="2018-05" db="EMBL/GenBank/DDBJ databases">
        <authorList>
            <person name="Lanie J.A."/>
            <person name="Ng W.-L."/>
            <person name="Kazmierczak K.M."/>
            <person name="Andrzejewski T.M."/>
            <person name="Davidsen T.M."/>
            <person name="Wayne K.J."/>
            <person name="Tettelin H."/>
            <person name="Glass J.I."/>
            <person name="Rusch D."/>
            <person name="Podicherti R."/>
            <person name="Tsui H.-C.T."/>
            <person name="Winkler M.E."/>
        </authorList>
    </citation>
    <scope>NUCLEOTIDE SEQUENCE</scope>
</reference>
<proteinExistence type="predicted"/>
<dbReference type="InterPro" id="IPR020045">
    <property type="entry name" value="DNA_polI_H3TH"/>
</dbReference>
<evidence type="ECO:0000256" key="2">
    <source>
        <dbReference type="ARBA" id="ARBA00022801"/>
    </source>
</evidence>
<dbReference type="SUPFAM" id="SSF88723">
    <property type="entry name" value="PIN domain-like"/>
    <property type="match status" value="1"/>
</dbReference>
<organism evidence="5">
    <name type="scientific">marine metagenome</name>
    <dbReference type="NCBI Taxonomy" id="408172"/>
    <lineage>
        <taxon>unclassified sequences</taxon>
        <taxon>metagenomes</taxon>
        <taxon>ecological metagenomes</taxon>
    </lineage>
</organism>
<dbReference type="GO" id="GO:0008409">
    <property type="term" value="F:5'-3' exonuclease activity"/>
    <property type="evidence" value="ECO:0007669"/>
    <property type="project" value="InterPro"/>
</dbReference>
<feature type="domain" description="5'-3' exonuclease" evidence="4">
    <location>
        <begin position="1"/>
        <end position="169"/>
    </location>
</feature>
<dbReference type="FunFam" id="1.10.150.20:FF:000003">
    <property type="entry name" value="DNA polymerase I"/>
    <property type="match status" value="1"/>
</dbReference>